<accession>A0A4P6LZ91</accession>
<dbReference type="EMBL" id="CP035945">
    <property type="protein sequence ID" value="QBE96287.1"/>
    <property type="molecule type" value="Genomic_DNA"/>
</dbReference>
<gene>
    <name evidence="3" type="ORF">PMF13cell1_01831</name>
</gene>
<feature type="compositionally biased region" description="Basic and acidic residues" evidence="1">
    <location>
        <begin position="66"/>
        <end position="80"/>
    </location>
</feature>
<feature type="signal peptide" evidence="2">
    <location>
        <begin position="1"/>
        <end position="24"/>
    </location>
</feature>
<feature type="compositionally biased region" description="Acidic residues" evidence="1">
    <location>
        <begin position="113"/>
        <end position="126"/>
    </location>
</feature>
<dbReference type="KEGG" id="bpro:PMF13cell1_01831"/>
<dbReference type="AlphaFoldDB" id="A0A4P6LZ91"/>
<dbReference type="Proteomes" id="UP000289794">
    <property type="component" value="Chromosome"/>
</dbReference>
<dbReference type="PROSITE" id="PS51257">
    <property type="entry name" value="PROKAR_LIPOPROTEIN"/>
    <property type="match status" value="1"/>
</dbReference>
<dbReference type="RefSeq" id="WP_130180538.1">
    <property type="nucleotide sequence ID" value="NZ_CP035945.1"/>
</dbReference>
<evidence type="ECO:0000313" key="3">
    <source>
        <dbReference type="EMBL" id="QBE96287.1"/>
    </source>
</evidence>
<sequence>MIRKRGAVFAAVMAVLLFVSTGFTGCSSKENGKSEKEEQTREETGKEEKADIADKKKEPVSVTAPEKSDASREPGKDSGEAKSSPNALETSDPKDKGTNSGEQEMPEQKEQDTDSADTVSDDDLTIEEYVEKYGEQKALEKYGEVPFNKYYLRPKEAREKEAEQQENEMLEYSGTVDENTDGVQ</sequence>
<proteinExistence type="predicted"/>
<name>A0A4P6LZ91_9FIRM</name>
<feature type="chain" id="PRO_5038436555" evidence="2">
    <location>
        <begin position="25"/>
        <end position="184"/>
    </location>
</feature>
<evidence type="ECO:0000256" key="2">
    <source>
        <dbReference type="SAM" id="SignalP"/>
    </source>
</evidence>
<feature type="region of interest" description="Disordered" evidence="1">
    <location>
        <begin position="158"/>
        <end position="184"/>
    </location>
</feature>
<organism evidence="3 4">
    <name type="scientific">Blautia producta</name>
    <dbReference type="NCBI Taxonomy" id="33035"/>
    <lineage>
        <taxon>Bacteria</taxon>
        <taxon>Bacillati</taxon>
        <taxon>Bacillota</taxon>
        <taxon>Clostridia</taxon>
        <taxon>Lachnospirales</taxon>
        <taxon>Lachnospiraceae</taxon>
        <taxon>Blautia</taxon>
    </lineage>
</organism>
<evidence type="ECO:0000256" key="1">
    <source>
        <dbReference type="SAM" id="MobiDB-lite"/>
    </source>
</evidence>
<evidence type="ECO:0000313" key="4">
    <source>
        <dbReference type="Proteomes" id="UP000289794"/>
    </source>
</evidence>
<feature type="compositionally biased region" description="Basic and acidic residues" evidence="1">
    <location>
        <begin position="30"/>
        <end position="59"/>
    </location>
</feature>
<keyword evidence="2" id="KW-0732">Signal</keyword>
<reference evidence="3 4" key="1">
    <citation type="submission" date="2019-01" db="EMBL/GenBank/DDBJ databases">
        <title>PMF-metabolizing Aryl O-demethylase.</title>
        <authorList>
            <person name="Kim M."/>
        </authorList>
    </citation>
    <scope>NUCLEOTIDE SEQUENCE [LARGE SCALE GENOMIC DNA]</scope>
    <source>
        <strain evidence="3 4">PMF1</strain>
    </source>
</reference>
<protein>
    <submittedName>
        <fullName evidence="3">Uncharacterized protein</fullName>
    </submittedName>
</protein>
<feature type="region of interest" description="Disordered" evidence="1">
    <location>
        <begin position="23"/>
        <end position="126"/>
    </location>
</feature>